<dbReference type="EMBL" id="VSRR010012177">
    <property type="protein sequence ID" value="MPC54189.1"/>
    <property type="molecule type" value="Genomic_DNA"/>
</dbReference>
<dbReference type="Proteomes" id="UP000324222">
    <property type="component" value="Unassembled WGS sequence"/>
</dbReference>
<gene>
    <name evidence="1" type="ORF">E2C01_048097</name>
</gene>
<reference evidence="1 2" key="1">
    <citation type="submission" date="2019-05" db="EMBL/GenBank/DDBJ databases">
        <title>Another draft genome of Portunus trituberculatus and its Hox gene families provides insights of decapod evolution.</title>
        <authorList>
            <person name="Jeong J.-H."/>
            <person name="Song I."/>
            <person name="Kim S."/>
            <person name="Choi T."/>
            <person name="Kim D."/>
            <person name="Ryu S."/>
            <person name="Kim W."/>
        </authorList>
    </citation>
    <scope>NUCLEOTIDE SEQUENCE [LARGE SCALE GENOMIC DNA]</scope>
    <source>
        <tissue evidence="1">Muscle</tissue>
    </source>
</reference>
<sequence>MLVYHGGMSSTEYTRPLTVIAVETEVFPNVVLFLQFSDSQAVRREEDTGREVICPKMTI</sequence>
<keyword evidence="2" id="KW-1185">Reference proteome</keyword>
<name>A0A5B7G9A2_PORTR</name>
<organism evidence="1 2">
    <name type="scientific">Portunus trituberculatus</name>
    <name type="common">Swimming crab</name>
    <name type="synonym">Neptunus trituberculatus</name>
    <dbReference type="NCBI Taxonomy" id="210409"/>
    <lineage>
        <taxon>Eukaryota</taxon>
        <taxon>Metazoa</taxon>
        <taxon>Ecdysozoa</taxon>
        <taxon>Arthropoda</taxon>
        <taxon>Crustacea</taxon>
        <taxon>Multicrustacea</taxon>
        <taxon>Malacostraca</taxon>
        <taxon>Eumalacostraca</taxon>
        <taxon>Eucarida</taxon>
        <taxon>Decapoda</taxon>
        <taxon>Pleocyemata</taxon>
        <taxon>Brachyura</taxon>
        <taxon>Eubrachyura</taxon>
        <taxon>Portunoidea</taxon>
        <taxon>Portunidae</taxon>
        <taxon>Portuninae</taxon>
        <taxon>Portunus</taxon>
    </lineage>
</organism>
<protein>
    <submittedName>
        <fullName evidence="1">Uncharacterized protein</fullName>
    </submittedName>
</protein>
<dbReference type="AlphaFoldDB" id="A0A5B7G9A2"/>
<evidence type="ECO:0000313" key="2">
    <source>
        <dbReference type="Proteomes" id="UP000324222"/>
    </source>
</evidence>
<accession>A0A5B7G9A2</accession>
<proteinExistence type="predicted"/>
<comment type="caution">
    <text evidence="1">The sequence shown here is derived from an EMBL/GenBank/DDBJ whole genome shotgun (WGS) entry which is preliminary data.</text>
</comment>
<evidence type="ECO:0000313" key="1">
    <source>
        <dbReference type="EMBL" id="MPC54189.1"/>
    </source>
</evidence>